<dbReference type="EMBL" id="JAFIRN010000001">
    <property type="protein sequence ID" value="KAG5856428.1"/>
    <property type="molecule type" value="Genomic_DNA"/>
</dbReference>
<dbReference type="Proteomes" id="UP001044222">
    <property type="component" value="Unassembled WGS sequence"/>
</dbReference>
<reference evidence="6" key="1">
    <citation type="submission" date="2021-01" db="EMBL/GenBank/DDBJ databases">
        <title>A chromosome-scale assembly of European eel, Anguilla anguilla.</title>
        <authorList>
            <person name="Henkel C."/>
            <person name="Jong-Raadsen S.A."/>
            <person name="Dufour S."/>
            <person name="Weltzien F.-A."/>
            <person name="Palstra A.P."/>
            <person name="Pelster B."/>
            <person name="Spaink H.P."/>
            <person name="Van Den Thillart G.E."/>
            <person name="Jansen H."/>
            <person name="Zahm M."/>
            <person name="Klopp C."/>
            <person name="Cedric C."/>
            <person name="Louis A."/>
            <person name="Berthelot C."/>
            <person name="Parey E."/>
            <person name="Roest Crollius H."/>
            <person name="Montfort J."/>
            <person name="Robinson-Rechavi M."/>
            <person name="Bucao C."/>
            <person name="Bouchez O."/>
            <person name="Gislard M."/>
            <person name="Lluch J."/>
            <person name="Milhes M."/>
            <person name="Lampietro C."/>
            <person name="Lopez Roques C."/>
            <person name="Donnadieu C."/>
            <person name="Braasch I."/>
            <person name="Desvignes T."/>
            <person name="Postlethwait J."/>
            <person name="Bobe J."/>
            <person name="Guiguen Y."/>
            <person name="Dirks R."/>
        </authorList>
    </citation>
    <scope>NUCLEOTIDE SEQUENCE</scope>
    <source>
        <strain evidence="6">Tag_6206</strain>
        <tissue evidence="6">Liver</tissue>
    </source>
</reference>
<dbReference type="GO" id="GO:0048471">
    <property type="term" value="C:perinuclear region of cytoplasm"/>
    <property type="evidence" value="ECO:0007669"/>
    <property type="project" value="TreeGrafter"/>
</dbReference>
<dbReference type="PROSITE" id="PS50222">
    <property type="entry name" value="EF_HAND_2"/>
    <property type="match status" value="1"/>
</dbReference>
<feature type="domain" description="EF-hand" evidence="5">
    <location>
        <begin position="50"/>
        <end position="85"/>
    </location>
</feature>
<dbReference type="InterPro" id="IPR013787">
    <property type="entry name" value="S100_Ca-bd_sub"/>
</dbReference>
<dbReference type="Pfam" id="PF01023">
    <property type="entry name" value="S_100"/>
    <property type="match status" value="1"/>
</dbReference>
<name>A0A9D3MYB9_ANGAN</name>
<dbReference type="GO" id="GO:0046914">
    <property type="term" value="F:transition metal ion binding"/>
    <property type="evidence" value="ECO:0007669"/>
    <property type="project" value="InterPro"/>
</dbReference>
<evidence type="ECO:0000256" key="2">
    <source>
        <dbReference type="ARBA" id="ARBA00022723"/>
    </source>
</evidence>
<dbReference type="PROSITE" id="PS00303">
    <property type="entry name" value="S100_CABP"/>
    <property type="match status" value="1"/>
</dbReference>
<dbReference type="AlphaFoldDB" id="A0A9D3MYB9"/>
<organism evidence="6 7">
    <name type="scientific">Anguilla anguilla</name>
    <name type="common">European freshwater eel</name>
    <name type="synonym">Muraena anguilla</name>
    <dbReference type="NCBI Taxonomy" id="7936"/>
    <lineage>
        <taxon>Eukaryota</taxon>
        <taxon>Metazoa</taxon>
        <taxon>Chordata</taxon>
        <taxon>Craniata</taxon>
        <taxon>Vertebrata</taxon>
        <taxon>Euteleostomi</taxon>
        <taxon>Actinopterygii</taxon>
        <taxon>Neopterygii</taxon>
        <taxon>Teleostei</taxon>
        <taxon>Anguilliformes</taxon>
        <taxon>Anguillidae</taxon>
        <taxon>Anguilla</taxon>
    </lineage>
</organism>
<dbReference type="InterPro" id="IPR001751">
    <property type="entry name" value="S100/CaBP7/8-like_CS"/>
</dbReference>
<evidence type="ECO:0000256" key="3">
    <source>
        <dbReference type="ARBA" id="ARBA00022737"/>
    </source>
</evidence>
<dbReference type="GO" id="GO:0005615">
    <property type="term" value="C:extracellular space"/>
    <property type="evidence" value="ECO:0007669"/>
    <property type="project" value="TreeGrafter"/>
</dbReference>
<sequence>MSKLETAVSSLVELFKEYSGKEGKKGQLSSAELKEMLEKELSSPELKEKFNPEEVDTLLKDLDKGKDNLINFREFCRFVTLLARAYYKMEKEAKK</sequence>
<comment type="caution">
    <text evidence="6">The sequence shown here is derived from an EMBL/GenBank/DDBJ whole genome shotgun (WGS) entry which is preliminary data.</text>
</comment>
<comment type="similarity">
    <text evidence="1">Belongs to the S-100 family.</text>
</comment>
<evidence type="ECO:0000313" key="7">
    <source>
        <dbReference type="Proteomes" id="UP001044222"/>
    </source>
</evidence>
<evidence type="ECO:0000313" key="6">
    <source>
        <dbReference type="EMBL" id="KAG5856428.1"/>
    </source>
</evidence>
<protein>
    <recommendedName>
        <fullName evidence="5">EF-hand domain-containing protein</fullName>
    </recommendedName>
</protein>
<evidence type="ECO:0000256" key="1">
    <source>
        <dbReference type="ARBA" id="ARBA00007323"/>
    </source>
</evidence>
<evidence type="ECO:0000259" key="5">
    <source>
        <dbReference type="PROSITE" id="PS50222"/>
    </source>
</evidence>
<dbReference type="GO" id="GO:0048306">
    <property type="term" value="F:calcium-dependent protein binding"/>
    <property type="evidence" value="ECO:0007669"/>
    <property type="project" value="TreeGrafter"/>
</dbReference>
<dbReference type="Gene3D" id="1.10.238.10">
    <property type="entry name" value="EF-hand"/>
    <property type="match status" value="1"/>
</dbReference>
<dbReference type="PANTHER" id="PTHR11639:SF126">
    <property type="entry name" value="S100 CALCIUM-BINDING PROTEIN W"/>
    <property type="match status" value="1"/>
</dbReference>
<dbReference type="InterPro" id="IPR002048">
    <property type="entry name" value="EF_hand_dom"/>
</dbReference>
<dbReference type="InterPro" id="IPR011992">
    <property type="entry name" value="EF-hand-dom_pair"/>
</dbReference>
<evidence type="ECO:0000256" key="4">
    <source>
        <dbReference type="ARBA" id="ARBA00022837"/>
    </source>
</evidence>
<dbReference type="CDD" id="cd00213">
    <property type="entry name" value="S-100"/>
    <property type="match status" value="1"/>
</dbReference>
<accession>A0A9D3MYB9</accession>
<dbReference type="SMART" id="SM01394">
    <property type="entry name" value="S_100"/>
    <property type="match status" value="1"/>
</dbReference>
<keyword evidence="7" id="KW-1185">Reference proteome</keyword>
<keyword evidence="3" id="KW-0677">Repeat</keyword>
<keyword evidence="4" id="KW-0106">Calcium</keyword>
<dbReference type="SUPFAM" id="SSF47473">
    <property type="entry name" value="EF-hand"/>
    <property type="match status" value="1"/>
</dbReference>
<dbReference type="InterPro" id="IPR034325">
    <property type="entry name" value="S-100_dom"/>
</dbReference>
<keyword evidence="2" id="KW-0479">Metal-binding</keyword>
<gene>
    <name evidence="6" type="ORF">ANANG_G00007860</name>
</gene>
<proteinExistence type="inferred from homology"/>
<dbReference type="GO" id="GO:0005509">
    <property type="term" value="F:calcium ion binding"/>
    <property type="evidence" value="ECO:0007669"/>
    <property type="project" value="InterPro"/>
</dbReference>
<dbReference type="PANTHER" id="PTHR11639">
    <property type="entry name" value="S100 CALCIUM-BINDING PROTEIN"/>
    <property type="match status" value="1"/>
</dbReference>